<organism evidence="7 8">
    <name type="scientific">Naumovozyma dairenensis (strain ATCC 10597 / BCRC 20456 / CBS 421 / NBRC 0211 / NRRL Y-12639)</name>
    <name type="common">Saccharomyces dairenensis</name>
    <dbReference type="NCBI Taxonomy" id="1071378"/>
    <lineage>
        <taxon>Eukaryota</taxon>
        <taxon>Fungi</taxon>
        <taxon>Dikarya</taxon>
        <taxon>Ascomycota</taxon>
        <taxon>Saccharomycotina</taxon>
        <taxon>Saccharomycetes</taxon>
        <taxon>Saccharomycetales</taxon>
        <taxon>Saccharomycetaceae</taxon>
        <taxon>Naumovozyma</taxon>
    </lineage>
</organism>
<dbReference type="KEGG" id="ndi:NDAI_0G02840"/>
<dbReference type="GO" id="GO:0160151">
    <property type="term" value="F:tRNA pseudouridine(32) synthase activity"/>
    <property type="evidence" value="ECO:0007669"/>
    <property type="project" value="UniProtKB-EC"/>
</dbReference>
<dbReference type="InterPro" id="IPR006145">
    <property type="entry name" value="PsdUridine_synth_RsuA/RluA"/>
</dbReference>
<dbReference type="PANTHER" id="PTHR21600">
    <property type="entry name" value="MITOCHONDRIAL RNA PSEUDOURIDINE SYNTHASE"/>
    <property type="match status" value="1"/>
</dbReference>
<accession>G0WE50</accession>
<dbReference type="InterPro" id="IPR020103">
    <property type="entry name" value="PsdUridine_synth_cat_dom_sf"/>
</dbReference>
<dbReference type="PANTHER" id="PTHR21600:SF40">
    <property type="entry name" value="PSEUDOURIDYLATE SYNTHASE RPUSD2"/>
    <property type="match status" value="1"/>
</dbReference>
<dbReference type="Pfam" id="PF00849">
    <property type="entry name" value="PseudoU_synth_2"/>
    <property type="match status" value="1"/>
</dbReference>
<dbReference type="OrthoDB" id="424794at2759"/>
<dbReference type="FunFam" id="3.30.2350.10:FF:000017">
    <property type="entry name" value="Pseudouridine synthase"/>
    <property type="match status" value="1"/>
</dbReference>
<comment type="function">
    <text evidence="5">Responsible for synthesis of pseudouridine from uracil.</text>
</comment>
<dbReference type="STRING" id="1071378.G0WE50"/>
<dbReference type="CDD" id="cd02557">
    <property type="entry name" value="PseudoU_synth_ScRIB2"/>
    <property type="match status" value="1"/>
</dbReference>
<gene>
    <name evidence="7" type="primary">NDAI0G02840</name>
    <name evidence="7" type="ordered locus">NDAI_0G02840</name>
</gene>
<dbReference type="NCBIfam" id="TIGR00005">
    <property type="entry name" value="rluA_subfam"/>
    <property type="match status" value="1"/>
</dbReference>
<evidence type="ECO:0000313" key="8">
    <source>
        <dbReference type="Proteomes" id="UP000000689"/>
    </source>
</evidence>
<keyword evidence="4" id="KW-0694">RNA-binding</keyword>
<dbReference type="GO" id="GO:0000455">
    <property type="term" value="P:enzyme-directed rRNA pseudouridine synthesis"/>
    <property type="evidence" value="ECO:0007669"/>
    <property type="project" value="TreeGrafter"/>
</dbReference>
<feature type="active site" evidence="3">
    <location>
        <position position="183"/>
    </location>
</feature>
<dbReference type="InterPro" id="IPR006225">
    <property type="entry name" value="PsdUridine_synth_RluC/D"/>
</dbReference>
<dbReference type="PROSITE" id="PS50889">
    <property type="entry name" value="S4"/>
    <property type="match status" value="1"/>
</dbReference>
<protein>
    <recommendedName>
        <fullName evidence="5">Pseudouridine synthase</fullName>
        <ecNumber evidence="5">5.4.99.-</ecNumber>
    </recommendedName>
</protein>
<reference evidence="7 8" key="1">
    <citation type="journal article" date="2011" name="Proc. Natl. Acad. Sci. U.S.A.">
        <title>Evolutionary erosion of yeast sex chromosomes by mating-type switching accidents.</title>
        <authorList>
            <person name="Gordon J.L."/>
            <person name="Armisen D."/>
            <person name="Proux-Wera E."/>
            <person name="Oheigeartaigh S.S."/>
            <person name="Byrne K.P."/>
            <person name="Wolfe K.H."/>
        </authorList>
    </citation>
    <scope>NUCLEOTIDE SEQUENCE [LARGE SCALE GENOMIC DNA]</scope>
    <source>
        <strain evidence="8">ATCC 10597 / BCRC 20456 / CBS 421 / NBRC 0211 / NRRL Y-12639</strain>
    </source>
</reference>
<dbReference type="PROSITE" id="PS01129">
    <property type="entry name" value="PSI_RLU"/>
    <property type="match status" value="1"/>
</dbReference>
<evidence type="ECO:0000256" key="3">
    <source>
        <dbReference type="PIRSR" id="PIRSR606225-1"/>
    </source>
</evidence>
<dbReference type="AlphaFoldDB" id="G0WE50"/>
<evidence type="ECO:0000313" key="7">
    <source>
        <dbReference type="EMBL" id="CCD26061.2"/>
    </source>
</evidence>
<evidence type="ECO:0000256" key="2">
    <source>
        <dbReference type="ARBA" id="ARBA00036184"/>
    </source>
</evidence>
<comment type="similarity">
    <text evidence="5">Belongs to the pseudouridine synthase RluA family.</text>
</comment>
<evidence type="ECO:0000256" key="4">
    <source>
        <dbReference type="PROSITE-ProRule" id="PRU00182"/>
    </source>
</evidence>
<dbReference type="Gene3D" id="3.30.2350.10">
    <property type="entry name" value="Pseudouridine synthase"/>
    <property type="match status" value="1"/>
</dbReference>
<name>G0WE50_NAUDC</name>
<dbReference type="SUPFAM" id="SSF55120">
    <property type="entry name" value="Pseudouridine synthase"/>
    <property type="match status" value="1"/>
</dbReference>
<dbReference type="InterPro" id="IPR050188">
    <property type="entry name" value="RluA_PseudoU_synthase"/>
</dbReference>
<dbReference type="EMBL" id="HE580273">
    <property type="protein sequence ID" value="CCD26061.2"/>
    <property type="molecule type" value="Genomic_DNA"/>
</dbReference>
<dbReference type="eggNOG" id="KOG1919">
    <property type="taxonomic scope" value="Eukaryota"/>
</dbReference>
<dbReference type="HOGENOM" id="CLU_016902_12_4_1"/>
<feature type="domain" description="Pseudouridine synthase RsuA/RluA-like" evidence="6">
    <location>
        <begin position="142"/>
        <end position="290"/>
    </location>
</feature>
<keyword evidence="8" id="KW-1185">Reference proteome</keyword>
<dbReference type="InterPro" id="IPR006224">
    <property type="entry name" value="PsdUridine_synth_RluA-like_CS"/>
</dbReference>
<proteinExistence type="inferred from homology"/>
<dbReference type="Proteomes" id="UP000000689">
    <property type="component" value="Chromosome 7"/>
</dbReference>
<keyword evidence="1 5" id="KW-0413">Isomerase</keyword>
<dbReference type="GO" id="GO:0031119">
    <property type="term" value="P:tRNA pseudouridine synthesis"/>
    <property type="evidence" value="ECO:0007669"/>
    <property type="project" value="UniProtKB-ARBA"/>
</dbReference>
<comment type="catalytic activity">
    <reaction evidence="5">
        <text>a uridine in RNA = a pseudouridine in RNA</text>
        <dbReference type="Rhea" id="RHEA:48348"/>
        <dbReference type="Rhea" id="RHEA-COMP:12068"/>
        <dbReference type="Rhea" id="RHEA-COMP:12069"/>
        <dbReference type="ChEBI" id="CHEBI:65314"/>
        <dbReference type="ChEBI" id="CHEBI:65315"/>
    </reaction>
</comment>
<dbReference type="GO" id="GO:0003723">
    <property type="term" value="F:RNA binding"/>
    <property type="evidence" value="ECO:0007669"/>
    <property type="project" value="UniProtKB-KW"/>
</dbReference>
<dbReference type="RefSeq" id="XP_003671304.2">
    <property type="nucleotide sequence ID" value="XM_003671256.2"/>
</dbReference>
<evidence type="ECO:0000256" key="1">
    <source>
        <dbReference type="ARBA" id="ARBA00023235"/>
    </source>
</evidence>
<dbReference type="EC" id="5.4.99.-" evidence="5"/>
<comment type="catalytic activity">
    <reaction evidence="2">
        <text>uridine(32) in tRNA = pseudouridine(32) in tRNA</text>
        <dbReference type="Rhea" id="RHEA:42544"/>
        <dbReference type="Rhea" id="RHEA-COMP:10107"/>
        <dbReference type="Rhea" id="RHEA-COMP:10108"/>
        <dbReference type="ChEBI" id="CHEBI:65314"/>
        <dbReference type="ChEBI" id="CHEBI:65315"/>
        <dbReference type="EC" id="5.4.99.28"/>
    </reaction>
</comment>
<evidence type="ECO:0000256" key="5">
    <source>
        <dbReference type="RuleBase" id="RU362028"/>
    </source>
</evidence>
<sequence>MSAIKKKQNLMCDDFGFKLKVNGSQQVQHKKDKTKEQIDPPYEVIIAGPLRKIKPYYFTYKTFCKERWRDHNVLDIFVNEFRDREYTYYEKAIRTGLIEINNKPATLDSIVKNGAMLTHKIHRHEPVVTSEPIRIVFENEGLLVIDKPSGIPVHPTGRFRFNTVTKILEEKYNYVVHPCNRLDRSTSGLMFLAKTPKGADDMAIQLREREVTKEYVARVVGNFPSGEIIVDKPIRSVNRKVSLNAVCDITDEDAKNAKTIFEKISYDGQTSVVKCKPLTGRTHQIRVHLQYLGHPIANDVIYSDPTIWGPTLGRNGIEEAKGFDKYISKLDEIGKTKNAASWYSAREREGTREQEDNRKHLEHDICSVCDFNSDRDCLLGLSDCELWLHAYRYESTQLDSTTGMKKWSYRTPLPTWAKIIPEAIIIT</sequence>
<dbReference type="GeneID" id="11495561"/>
<evidence type="ECO:0000259" key="6">
    <source>
        <dbReference type="Pfam" id="PF00849"/>
    </source>
</evidence>